<dbReference type="PANTHER" id="PTHR37309:SF1">
    <property type="entry name" value="SLR0284 PROTEIN"/>
    <property type="match status" value="1"/>
</dbReference>
<feature type="transmembrane region" description="Helical" evidence="1">
    <location>
        <begin position="35"/>
        <end position="53"/>
    </location>
</feature>
<dbReference type="PANTHER" id="PTHR37309">
    <property type="entry name" value="SLR0284 PROTEIN"/>
    <property type="match status" value="1"/>
</dbReference>
<dbReference type="Pfam" id="PF04020">
    <property type="entry name" value="Phage_holin_4_2"/>
    <property type="match status" value="1"/>
</dbReference>
<keyword evidence="1" id="KW-0472">Membrane</keyword>
<dbReference type="InterPro" id="IPR007165">
    <property type="entry name" value="Phage_holin_4_2"/>
</dbReference>
<gene>
    <name evidence="2" type="ORF">HKD39_06765</name>
</gene>
<feature type="transmembrane region" description="Helical" evidence="1">
    <location>
        <begin position="9"/>
        <end position="29"/>
    </location>
</feature>
<name>A0A849A4D5_9ACTN</name>
<sequence length="127" mass="13511">MLQLIARTVATALAVALATWLIPGITLVGEHDTKRVLTLLAVALIIGVINAVVRPVVTFLTGCLVLLTLGLFLLVINAAMLLLASWVAEKLSLGFGVDGFWPALWGSLIISIVGALVYRVLNPERRG</sequence>
<keyword evidence="1" id="KW-1133">Transmembrane helix</keyword>
<evidence type="ECO:0000313" key="2">
    <source>
        <dbReference type="EMBL" id="NNG35415.1"/>
    </source>
</evidence>
<dbReference type="RefSeq" id="WP_171199110.1">
    <property type="nucleotide sequence ID" value="NZ_JABEND010000003.1"/>
</dbReference>
<feature type="transmembrane region" description="Helical" evidence="1">
    <location>
        <begin position="100"/>
        <end position="121"/>
    </location>
</feature>
<dbReference type="Proteomes" id="UP000562984">
    <property type="component" value="Unassembled WGS sequence"/>
</dbReference>
<keyword evidence="1" id="KW-0812">Transmembrane</keyword>
<protein>
    <submittedName>
        <fullName evidence="2">Phage holin family protein</fullName>
    </submittedName>
</protein>
<feature type="transmembrane region" description="Helical" evidence="1">
    <location>
        <begin position="65"/>
        <end position="88"/>
    </location>
</feature>
<organism evidence="2 3">
    <name type="scientific">Nakamurella aerolata</name>
    <dbReference type="NCBI Taxonomy" id="1656892"/>
    <lineage>
        <taxon>Bacteria</taxon>
        <taxon>Bacillati</taxon>
        <taxon>Actinomycetota</taxon>
        <taxon>Actinomycetes</taxon>
        <taxon>Nakamurellales</taxon>
        <taxon>Nakamurellaceae</taxon>
        <taxon>Nakamurella</taxon>
    </lineage>
</organism>
<reference evidence="2 3" key="1">
    <citation type="submission" date="2020-05" db="EMBL/GenBank/DDBJ databases">
        <title>Nakamurella sp. DB0629 isolated from air conditioner.</title>
        <authorList>
            <person name="Kim D.H."/>
            <person name="Kim D.-U."/>
        </authorList>
    </citation>
    <scope>NUCLEOTIDE SEQUENCE [LARGE SCALE GENOMIC DNA]</scope>
    <source>
        <strain evidence="2 3">DB0629</strain>
    </source>
</reference>
<evidence type="ECO:0000313" key="3">
    <source>
        <dbReference type="Proteomes" id="UP000562984"/>
    </source>
</evidence>
<keyword evidence="3" id="KW-1185">Reference proteome</keyword>
<comment type="caution">
    <text evidence="2">The sequence shown here is derived from an EMBL/GenBank/DDBJ whole genome shotgun (WGS) entry which is preliminary data.</text>
</comment>
<proteinExistence type="predicted"/>
<dbReference type="AlphaFoldDB" id="A0A849A4D5"/>
<dbReference type="EMBL" id="JABEND010000003">
    <property type="protein sequence ID" value="NNG35415.1"/>
    <property type="molecule type" value="Genomic_DNA"/>
</dbReference>
<accession>A0A849A4D5</accession>
<evidence type="ECO:0000256" key="1">
    <source>
        <dbReference type="SAM" id="Phobius"/>
    </source>
</evidence>